<feature type="domain" description="C2H2-type" evidence="13">
    <location>
        <begin position="494"/>
        <end position="521"/>
    </location>
</feature>
<dbReference type="FunFam" id="3.30.160.60:FF:001506">
    <property type="entry name" value="Zinc finger protein"/>
    <property type="match status" value="1"/>
</dbReference>
<dbReference type="Pfam" id="PF00096">
    <property type="entry name" value="zf-C2H2"/>
    <property type="match status" value="4"/>
</dbReference>
<dbReference type="InterPro" id="IPR013087">
    <property type="entry name" value="Znf_C2H2_type"/>
</dbReference>
<accession>A0A8X6QRX2</accession>
<evidence type="ECO:0000259" key="13">
    <source>
        <dbReference type="PROSITE" id="PS50157"/>
    </source>
</evidence>
<evidence type="ECO:0000256" key="7">
    <source>
        <dbReference type="ARBA" id="ARBA00023015"/>
    </source>
</evidence>
<dbReference type="FunFam" id="3.30.160.60:FF:000624">
    <property type="entry name" value="zinc finger protein 697"/>
    <property type="match status" value="1"/>
</dbReference>
<comment type="subcellular location">
    <subcellularLocation>
        <location evidence="1">Nucleus</location>
    </subcellularLocation>
</comment>
<dbReference type="InterPro" id="IPR036236">
    <property type="entry name" value="Znf_C2H2_sf"/>
</dbReference>
<dbReference type="GO" id="GO:0005634">
    <property type="term" value="C:nucleus"/>
    <property type="evidence" value="ECO:0007669"/>
    <property type="project" value="UniProtKB-SubCell"/>
</dbReference>
<dbReference type="PANTHER" id="PTHR23226">
    <property type="entry name" value="ZINC FINGER AND SCAN DOMAIN-CONTAINING"/>
    <property type="match status" value="1"/>
</dbReference>
<dbReference type="FunFam" id="3.30.160.60:FF:000417">
    <property type="entry name" value="Zinc finger protein"/>
    <property type="match status" value="1"/>
</dbReference>
<keyword evidence="5 11" id="KW-0863">Zinc-finger</keyword>
<keyword evidence="10" id="KW-0539">Nucleus</keyword>
<dbReference type="SMART" id="SM00355">
    <property type="entry name" value="ZnF_C2H2"/>
    <property type="match status" value="9"/>
</dbReference>
<evidence type="ECO:0000256" key="10">
    <source>
        <dbReference type="ARBA" id="ARBA00023242"/>
    </source>
</evidence>
<dbReference type="Proteomes" id="UP000887013">
    <property type="component" value="Unassembled WGS sequence"/>
</dbReference>
<keyword evidence="6" id="KW-0862">Zinc</keyword>
<keyword evidence="4" id="KW-0677">Repeat</keyword>
<dbReference type="Pfam" id="PF13912">
    <property type="entry name" value="zf-C2H2_6"/>
    <property type="match status" value="1"/>
</dbReference>
<keyword evidence="3" id="KW-0479">Metal-binding</keyword>
<dbReference type="FunFam" id="3.30.160.60:FF:000557">
    <property type="entry name" value="zinc finger and SCAN domain-containing protein 29"/>
    <property type="match status" value="1"/>
</dbReference>
<feature type="domain" description="C2H2-type" evidence="13">
    <location>
        <begin position="354"/>
        <end position="381"/>
    </location>
</feature>
<evidence type="ECO:0000256" key="11">
    <source>
        <dbReference type="PROSITE-ProRule" id="PRU00042"/>
    </source>
</evidence>
<evidence type="ECO:0000256" key="4">
    <source>
        <dbReference type="ARBA" id="ARBA00022737"/>
    </source>
</evidence>
<feature type="domain" description="C2H2-type" evidence="13">
    <location>
        <begin position="382"/>
        <end position="409"/>
    </location>
</feature>
<evidence type="ECO:0000256" key="9">
    <source>
        <dbReference type="ARBA" id="ARBA00023163"/>
    </source>
</evidence>
<dbReference type="PROSITE" id="PS50157">
    <property type="entry name" value="ZINC_FINGER_C2H2_2"/>
    <property type="match status" value="9"/>
</dbReference>
<evidence type="ECO:0000256" key="1">
    <source>
        <dbReference type="ARBA" id="ARBA00004123"/>
    </source>
</evidence>
<keyword evidence="7" id="KW-0805">Transcription regulation</keyword>
<reference evidence="14" key="1">
    <citation type="submission" date="2020-08" db="EMBL/GenBank/DDBJ databases">
        <title>Multicomponent nature underlies the extraordinary mechanical properties of spider dragline silk.</title>
        <authorList>
            <person name="Kono N."/>
            <person name="Nakamura H."/>
            <person name="Mori M."/>
            <person name="Yoshida Y."/>
            <person name="Ohtoshi R."/>
            <person name="Malay A.D."/>
            <person name="Moran D.A.P."/>
            <person name="Tomita M."/>
            <person name="Numata K."/>
            <person name="Arakawa K."/>
        </authorList>
    </citation>
    <scope>NUCLEOTIDE SEQUENCE</scope>
</reference>
<dbReference type="AlphaFoldDB" id="A0A8X6QRX2"/>
<evidence type="ECO:0000256" key="8">
    <source>
        <dbReference type="ARBA" id="ARBA00023125"/>
    </source>
</evidence>
<dbReference type="EMBL" id="BMAW01130694">
    <property type="protein sequence ID" value="GFU36154.1"/>
    <property type="molecule type" value="Genomic_DNA"/>
</dbReference>
<keyword evidence="15" id="KW-1185">Reference proteome</keyword>
<feature type="domain" description="C2H2-type" evidence="13">
    <location>
        <begin position="328"/>
        <end position="355"/>
    </location>
</feature>
<evidence type="ECO:0000313" key="14">
    <source>
        <dbReference type="EMBL" id="GFU36154.1"/>
    </source>
</evidence>
<keyword evidence="9" id="KW-0804">Transcription</keyword>
<dbReference type="Gene3D" id="3.30.160.60">
    <property type="entry name" value="Classic Zinc Finger"/>
    <property type="match status" value="8"/>
</dbReference>
<feature type="domain" description="C2H2-type" evidence="13">
    <location>
        <begin position="438"/>
        <end position="465"/>
    </location>
</feature>
<dbReference type="FunFam" id="3.30.160.60:FF:002343">
    <property type="entry name" value="Zinc finger protein 33A"/>
    <property type="match status" value="1"/>
</dbReference>
<feature type="region of interest" description="Disordered" evidence="12">
    <location>
        <begin position="218"/>
        <end position="238"/>
    </location>
</feature>
<feature type="domain" description="C2H2-type" evidence="13">
    <location>
        <begin position="550"/>
        <end position="577"/>
    </location>
</feature>
<gene>
    <name evidence="14" type="primary">NCL1_29793</name>
    <name evidence="14" type="ORF">NPIL_435011</name>
</gene>
<feature type="domain" description="C2H2-type" evidence="13">
    <location>
        <begin position="410"/>
        <end position="437"/>
    </location>
</feature>
<sequence length="671" mass="75699">MTVSRATTLLFSFRSKIEEAVSLVPRMRPEAKLKAVQFWNIVSEKLQDIVNNSAADISAVALKMDEEDECTDKLNMELNNSSNYIVPQNNEPTPDFMNIPPSYTLYSESSSQAHNTDISNTDLKLLPSESVPSNTEEHHDSSEISDVSQDHHMSIITNVPNNENQQNMDNFLEIANVHSVSEMSNVELRTCNSATKILQNDGRDINCGQYVGNEEQNFNEADCSNEKSSDSSSSRRSSARLKELKKKIDFKSFMDCSDDSYGGNASDIDSTFCLEDSNEHTAERIVRCVSNIRKLLEPNGDSRLQENNENKMQEDSEELSNSDIKASFSCKICNKQFSDSESLANHNSLHDKPYTCTDCQATFASKGNLSVHMRKHTGEKPYCCDGCSARFSTQGNLKRHLKTHTGEKPWKCEQCSSCFTEKKSLIVHMRRHTGERPYQCKMCGKGFAQTGILQTHMAMHLNIKVHLCELCGKSFRQKSQLRIHKLRHDNVRKYGCNSCTAFFLTKGDLERHIRQHTGEKPFVCDVCKKTFTRQQSLNEHLNRHYGIKPYACKHCGKTFVEMSACYKHIKLHTNPGNIEGWRKSALKINHMDQISQPEVTSVARNTENELSNQETPQYFAVVLNPKDACVENNQAILFNPTSNENNIITNGLGVLTAINVLANTSSASETF</sequence>
<name>A0A8X6QRX2_NEPPI</name>
<dbReference type="PROSITE" id="PS00028">
    <property type="entry name" value="ZINC_FINGER_C2H2_1"/>
    <property type="match status" value="8"/>
</dbReference>
<dbReference type="GO" id="GO:0008270">
    <property type="term" value="F:zinc ion binding"/>
    <property type="evidence" value="ECO:0007669"/>
    <property type="project" value="UniProtKB-KW"/>
</dbReference>
<evidence type="ECO:0000256" key="2">
    <source>
        <dbReference type="ARBA" id="ARBA00006991"/>
    </source>
</evidence>
<proteinExistence type="inferred from homology"/>
<evidence type="ECO:0000256" key="6">
    <source>
        <dbReference type="ARBA" id="ARBA00022833"/>
    </source>
</evidence>
<evidence type="ECO:0000256" key="12">
    <source>
        <dbReference type="SAM" id="MobiDB-lite"/>
    </source>
</evidence>
<dbReference type="SUPFAM" id="SSF57667">
    <property type="entry name" value="beta-beta-alpha zinc fingers"/>
    <property type="match status" value="5"/>
</dbReference>
<dbReference type="GO" id="GO:0006355">
    <property type="term" value="P:regulation of DNA-templated transcription"/>
    <property type="evidence" value="ECO:0007669"/>
    <property type="project" value="UniProtKB-ARBA"/>
</dbReference>
<keyword evidence="8" id="KW-0238">DNA-binding</keyword>
<feature type="compositionally biased region" description="Basic and acidic residues" evidence="12">
    <location>
        <begin position="135"/>
        <end position="148"/>
    </location>
</feature>
<protein>
    <submittedName>
        <fullName evidence="14">Zinc finger protein</fullName>
    </submittedName>
</protein>
<comment type="caution">
    <text evidence="14">The sequence shown here is derived from an EMBL/GenBank/DDBJ whole genome shotgun (WGS) entry which is preliminary data.</text>
</comment>
<feature type="domain" description="C2H2-type" evidence="13">
    <location>
        <begin position="466"/>
        <end position="493"/>
    </location>
</feature>
<organism evidence="14 15">
    <name type="scientific">Nephila pilipes</name>
    <name type="common">Giant wood spider</name>
    <name type="synonym">Nephila maculata</name>
    <dbReference type="NCBI Taxonomy" id="299642"/>
    <lineage>
        <taxon>Eukaryota</taxon>
        <taxon>Metazoa</taxon>
        <taxon>Ecdysozoa</taxon>
        <taxon>Arthropoda</taxon>
        <taxon>Chelicerata</taxon>
        <taxon>Arachnida</taxon>
        <taxon>Araneae</taxon>
        <taxon>Araneomorphae</taxon>
        <taxon>Entelegynae</taxon>
        <taxon>Araneoidea</taxon>
        <taxon>Nephilidae</taxon>
        <taxon>Nephila</taxon>
    </lineage>
</organism>
<dbReference type="PANTHER" id="PTHR23226:SF417">
    <property type="entry name" value="FINGER PROTEIN, PUTATIVE-RELATED"/>
    <property type="match status" value="1"/>
</dbReference>
<feature type="region of interest" description="Disordered" evidence="12">
    <location>
        <begin position="124"/>
        <end position="148"/>
    </location>
</feature>
<dbReference type="FunFam" id="3.30.160.60:FF:000110">
    <property type="entry name" value="Zinc finger protein-like"/>
    <property type="match status" value="1"/>
</dbReference>
<feature type="domain" description="C2H2-type" evidence="13">
    <location>
        <begin position="522"/>
        <end position="549"/>
    </location>
</feature>
<evidence type="ECO:0000313" key="15">
    <source>
        <dbReference type="Proteomes" id="UP000887013"/>
    </source>
</evidence>
<comment type="similarity">
    <text evidence="2">Belongs to the krueppel C2H2-type zinc-finger protein family.</text>
</comment>
<dbReference type="OrthoDB" id="6077919at2759"/>
<dbReference type="Pfam" id="PF13894">
    <property type="entry name" value="zf-C2H2_4"/>
    <property type="match status" value="1"/>
</dbReference>
<dbReference type="GO" id="GO:0003677">
    <property type="term" value="F:DNA binding"/>
    <property type="evidence" value="ECO:0007669"/>
    <property type="project" value="UniProtKB-KW"/>
</dbReference>
<evidence type="ECO:0000256" key="5">
    <source>
        <dbReference type="ARBA" id="ARBA00022771"/>
    </source>
</evidence>
<evidence type="ECO:0000256" key="3">
    <source>
        <dbReference type="ARBA" id="ARBA00022723"/>
    </source>
</evidence>